<dbReference type="InterPro" id="IPR037066">
    <property type="entry name" value="Plug_dom_sf"/>
</dbReference>
<dbReference type="GO" id="GO:0015889">
    <property type="term" value="P:cobalamin transport"/>
    <property type="evidence" value="ECO:0007669"/>
    <property type="project" value="TreeGrafter"/>
</dbReference>
<dbReference type="InterPro" id="IPR008969">
    <property type="entry name" value="CarboxyPept-like_regulatory"/>
</dbReference>
<dbReference type="Gene3D" id="2.60.40.1120">
    <property type="entry name" value="Carboxypeptidase-like, regulatory domain"/>
    <property type="match status" value="1"/>
</dbReference>
<keyword evidence="4 8" id="KW-0812">Transmembrane</keyword>
<keyword evidence="11" id="KW-0675">Receptor</keyword>
<evidence type="ECO:0000256" key="4">
    <source>
        <dbReference type="ARBA" id="ARBA00022692"/>
    </source>
</evidence>
<evidence type="ECO:0000256" key="9">
    <source>
        <dbReference type="SAM" id="SignalP"/>
    </source>
</evidence>
<dbReference type="SUPFAM" id="SSF49464">
    <property type="entry name" value="Carboxypeptidase regulatory domain-like"/>
    <property type="match status" value="1"/>
</dbReference>
<dbReference type="GO" id="GO:0009279">
    <property type="term" value="C:cell outer membrane"/>
    <property type="evidence" value="ECO:0007669"/>
    <property type="project" value="UniProtKB-SubCell"/>
</dbReference>
<dbReference type="NCBIfam" id="TIGR04056">
    <property type="entry name" value="OMP_RagA_SusC"/>
    <property type="match status" value="1"/>
</dbReference>
<dbReference type="Gene3D" id="2.170.130.10">
    <property type="entry name" value="TonB-dependent receptor, plug domain"/>
    <property type="match status" value="1"/>
</dbReference>
<comment type="caution">
    <text evidence="11">The sequence shown here is derived from an EMBL/GenBank/DDBJ whole genome shotgun (WGS) entry which is preliminary data.</text>
</comment>
<keyword evidence="5 9" id="KW-0732">Signal</keyword>
<keyword evidence="12" id="KW-1185">Reference proteome</keyword>
<name>A0A420AIM1_SPHD1</name>
<evidence type="ECO:0000313" key="11">
    <source>
        <dbReference type="EMBL" id="RKE44354.1"/>
    </source>
</evidence>
<organism evidence="11 12">
    <name type="scientific">Sphingobacterium detergens</name>
    <dbReference type="NCBI Taxonomy" id="1145106"/>
    <lineage>
        <taxon>Bacteria</taxon>
        <taxon>Pseudomonadati</taxon>
        <taxon>Bacteroidota</taxon>
        <taxon>Sphingobacteriia</taxon>
        <taxon>Sphingobacteriales</taxon>
        <taxon>Sphingobacteriaceae</taxon>
        <taxon>Sphingobacterium</taxon>
    </lineage>
</organism>
<keyword evidence="6 8" id="KW-0472">Membrane</keyword>
<evidence type="ECO:0000259" key="10">
    <source>
        <dbReference type="Pfam" id="PF07715"/>
    </source>
</evidence>
<dbReference type="Proteomes" id="UP000286246">
    <property type="component" value="Unassembled WGS sequence"/>
</dbReference>
<dbReference type="NCBIfam" id="TIGR04057">
    <property type="entry name" value="SusC_RagA_signa"/>
    <property type="match status" value="1"/>
</dbReference>
<feature type="signal peptide" evidence="9">
    <location>
        <begin position="1"/>
        <end position="24"/>
    </location>
</feature>
<dbReference type="InterPro" id="IPR012910">
    <property type="entry name" value="Plug_dom"/>
</dbReference>
<feature type="chain" id="PRO_5019485540" evidence="9">
    <location>
        <begin position="25"/>
        <end position="1074"/>
    </location>
</feature>
<dbReference type="PANTHER" id="PTHR30069">
    <property type="entry name" value="TONB-DEPENDENT OUTER MEMBRANE RECEPTOR"/>
    <property type="match status" value="1"/>
</dbReference>
<protein>
    <submittedName>
        <fullName evidence="11">Iron complex outermembrane receptor protein</fullName>
    </submittedName>
</protein>
<evidence type="ECO:0000256" key="8">
    <source>
        <dbReference type="PROSITE-ProRule" id="PRU01360"/>
    </source>
</evidence>
<dbReference type="PROSITE" id="PS52016">
    <property type="entry name" value="TONB_DEPENDENT_REC_3"/>
    <property type="match status" value="1"/>
</dbReference>
<dbReference type="Gene3D" id="2.40.170.20">
    <property type="entry name" value="TonB-dependent receptor, beta-barrel domain"/>
    <property type="match status" value="1"/>
</dbReference>
<evidence type="ECO:0000256" key="5">
    <source>
        <dbReference type="ARBA" id="ARBA00022729"/>
    </source>
</evidence>
<dbReference type="SUPFAM" id="SSF56935">
    <property type="entry name" value="Porins"/>
    <property type="match status" value="1"/>
</dbReference>
<dbReference type="PANTHER" id="PTHR30069:SF53">
    <property type="entry name" value="COLICIN I RECEPTOR-RELATED"/>
    <property type="match status" value="1"/>
</dbReference>
<feature type="domain" description="TonB-dependent receptor plug" evidence="10">
    <location>
        <begin position="120"/>
        <end position="246"/>
    </location>
</feature>
<sequence>MSLFYKRTAGLALCTLFSATSLYAQQSITGIVSDANGPISGVTVTVKGTTKGTQTIANGSFTIQAAQGETLRISIVGYKTQEIVVGSNKAINVTLTSDAAALDEVVVTAMGIKRESKALGYAVSNIKADEITKAGNTNFGSALYGKAPGVKITTAPGGSASAVNVQIRGINSLNYQRQPLYVVDGIIIRNDQQNGAAGANNNNFDRDQRIRGNGMLDINPADIDNISILKGAAASALYGSDAASGVIVITTKKGTKGRGLGVDFNYTGSLERAAFLPKFQNEYGPGYDAGINVTNGATAEGWILDPKSPSGRRPYFRSYASFGPKFTGEDVLWWDGQVRPYVARKNNYYDVFDKGYNSTANVGISNQTEKLNYRLSATRMDYKSTSPGSKQTKNTFNLNSSLKLSNRLSTDIVANYINTNTHNRTYLLGQVLGSFDGFFSRTEDMAAMKKAYQTSDGYKYSKLGTGRPEDFIYTMRASNLLDYFWNQYKNSYDEVENRILTSATLNWDVVDHLKFRGRIGNDFTSATSTNKQYTENATKYNSPSSSTGGYSTTKGAYSILYGDLMMTYSNKINENFDYSASVGFQSRSENYDDQSSSTASGLVTENWFSLSNSLAQATTTNARKEMLKYAYFGSLNIGYKGFAYLDGTYRSEYSSTLPTQNNNYQYGSLSGSFIFSDAFNIKSDKFTYGKLRASYGIVGNDAAIYEANIAYTQAPLLTVNGAIPALTYKNRYGNLDLRPERKYEMEFGLELKFLKNRLGLDASYYNNYIEDQILGLTTPASTGATSQLLNIGKIANHGLELSINGTPIQNENFTWTSRLNYSFNRSKVKELLSGVDELVFYSADANSLKITAKAGETLGNIYVYDIAKDANGNNLISDEGFYVMDKSKYKMVGNIMPKAIGGWTNTFNYKNFSLDFTADYRFGGKMVSENLKYGMASGLYENTLPYRESGITLPGVNANTGKTNDVHLSGAEYYFNTFNWGDDSWSEKGAVYDNNFIKLRELSIGYQIPDSFTKRIKMNNLRFSLIGRNLFYFYRTLKNLDPEAPVGNAWWAQGVDVGSSAATRSFGFSLHANF</sequence>
<dbReference type="Pfam" id="PF07715">
    <property type="entry name" value="Plug"/>
    <property type="match status" value="1"/>
</dbReference>
<dbReference type="EMBL" id="RAPY01000006">
    <property type="protein sequence ID" value="RKE44354.1"/>
    <property type="molecule type" value="Genomic_DNA"/>
</dbReference>
<evidence type="ECO:0000256" key="1">
    <source>
        <dbReference type="ARBA" id="ARBA00004571"/>
    </source>
</evidence>
<dbReference type="AlphaFoldDB" id="A0A420AIM1"/>
<dbReference type="Pfam" id="PF13715">
    <property type="entry name" value="CarbopepD_reg_2"/>
    <property type="match status" value="1"/>
</dbReference>
<evidence type="ECO:0000313" key="12">
    <source>
        <dbReference type="Proteomes" id="UP000286246"/>
    </source>
</evidence>
<evidence type="ECO:0000256" key="7">
    <source>
        <dbReference type="ARBA" id="ARBA00023237"/>
    </source>
</evidence>
<proteinExistence type="inferred from homology"/>
<dbReference type="OrthoDB" id="9768177at2"/>
<comment type="subcellular location">
    <subcellularLocation>
        <location evidence="1 8">Cell outer membrane</location>
        <topology evidence="1 8">Multi-pass membrane protein</topology>
    </subcellularLocation>
</comment>
<accession>A0A420AIM1</accession>
<keyword evidence="2 8" id="KW-0813">Transport</keyword>
<gene>
    <name evidence="11" type="ORF">DFQ12_4823</name>
</gene>
<evidence type="ECO:0000256" key="2">
    <source>
        <dbReference type="ARBA" id="ARBA00022448"/>
    </source>
</evidence>
<dbReference type="RefSeq" id="WP_120261463.1">
    <property type="nucleotide sequence ID" value="NZ_RAPY01000006.1"/>
</dbReference>
<dbReference type="InterPro" id="IPR023996">
    <property type="entry name" value="TonB-dep_OMP_SusC/RagA"/>
</dbReference>
<keyword evidence="7 8" id="KW-0998">Cell outer membrane</keyword>
<keyword evidence="3 8" id="KW-1134">Transmembrane beta strand</keyword>
<dbReference type="InterPro" id="IPR036942">
    <property type="entry name" value="Beta-barrel_TonB_sf"/>
</dbReference>
<reference evidence="11 12" key="1">
    <citation type="submission" date="2018-09" db="EMBL/GenBank/DDBJ databases">
        <title>Genomic Encyclopedia of Type Strains, Phase III (KMG-III): the genomes of soil and plant-associated and newly described type strains.</title>
        <authorList>
            <person name="Whitman W."/>
        </authorList>
    </citation>
    <scope>NUCLEOTIDE SEQUENCE [LARGE SCALE GENOMIC DNA]</scope>
    <source>
        <strain evidence="11 12">CECT 7938</strain>
    </source>
</reference>
<comment type="similarity">
    <text evidence="8">Belongs to the TonB-dependent receptor family.</text>
</comment>
<evidence type="ECO:0000256" key="3">
    <source>
        <dbReference type="ARBA" id="ARBA00022452"/>
    </source>
</evidence>
<evidence type="ECO:0000256" key="6">
    <source>
        <dbReference type="ARBA" id="ARBA00023136"/>
    </source>
</evidence>
<dbReference type="InterPro" id="IPR023997">
    <property type="entry name" value="TonB-dep_OMP_SusC/RagA_CS"/>
</dbReference>
<dbReference type="InterPro" id="IPR039426">
    <property type="entry name" value="TonB-dep_rcpt-like"/>
</dbReference>